<dbReference type="InterPro" id="IPR021225">
    <property type="entry name" value="Tlde1_dom"/>
</dbReference>
<organism evidence="2 3">
    <name type="scientific">Mixta calida</name>
    <dbReference type="NCBI Taxonomy" id="665913"/>
    <lineage>
        <taxon>Bacteria</taxon>
        <taxon>Pseudomonadati</taxon>
        <taxon>Pseudomonadota</taxon>
        <taxon>Gammaproteobacteria</taxon>
        <taxon>Enterobacterales</taxon>
        <taxon>Erwiniaceae</taxon>
        <taxon>Mixta</taxon>
    </lineage>
</organism>
<evidence type="ECO:0000313" key="2">
    <source>
        <dbReference type="EMBL" id="AUY26801.1"/>
    </source>
</evidence>
<protein>
    <submittedName>
        <fullName evidence="2">DUF2778 domain-containing protein</fullName>
    </submittedName>
</protein>
<dbReference type="GeneID" id="84633034"/>
<dbReference type="Proteomes" id="UP000237673">
    <property type="component" value="Chromosome"/>
</dbReference>
<evidence type="ECO:0000313" key="3">
    <source>
        <dbReference type="Proteomes" id="UP000237673"/>
    </source>
</evidence>
<proteinExistence type="predicted"/>
<gene>
    <name evidence="2" type="ORF">C2E16_19125</name>
</gene>
<reference evidence="2 3" key="1">
    <citation type="submission" date="2018-01" db="EMBL/GenBank/DDBJ databases">
        <title>Complete and assembled Genome of Pantoea calida DSM22759T.</title>
        <authorList>
            <person name="Stevens M.J.A."/>
            <person name="Zurfluh K."/>
            <person name="Stephan R."/>
        </authorList>
    </citation>
    <scope>NUCLEOTIDE SEQUENCE [LARGE SCALE GENOMIC DNA]</scope>
    <source>
        <strain evidence="2 3">DSM 22759</strain>
    </source>
</reference>
<accession>A0ABM6S5Y1</accession>
<dbReference type="Pfam" id="PF10908">
    <property type="entry name" value="Tlde1_dom"/>
    <property type="match status" value="1"/>
</dbReference>
<dbReference type="RefSeq" id="WP_084970387.1">
    <property type="nucleotide sequence ID" value="NZ_CAXOMJ010000014.1"/>
</dbReference>
<keyword evidence="3" id="KW-1185">Reference proteome</keyword>
<feature type="domain" description="Tlde1" evidence="1">
    <location>
        <begin position="27"/>
        <end position="151"/>
    </location>
</feature>
<dbReference type="EMBL" id="CP026378">
    <property type="protein sequence ID" value="AUY26801.1"/>
    <property type="molecule type" value="Genomic_DNA"/>
</dbReference>
<name>A0ABM6S5Y1_9GAMM</name>
<sequence length="176" mass="19847">MQIMRMTYNDLTKGGGEAKLHVYGVGTFPVFSGQKPYTNDPDCAFLKNSAIPVGRYWIVPRHEGSLKNRARAAAGDLWFSSNHYEWFALFNAQTMDEHIFVNGISRGGFRLHPLRPDGSGVSEGCITFVNRPDFYVVRNALLKTKKMLVQGSRTGLMAFGYRDVQGDHDFANCKFR</sequence>
<evidence type="ECO:0000259" key="1">
    <source>
        <dbReference type="Pfam" id="PF10908"/>
    </source>
</evidence>